<dbReference type="Proteomes" id="UP000504636">
    <property type="component" value="Unplaced"/>
</dbReference>
<dbReference type="RefSeq" id="XP_033576262.1">
    <property type="nucleotide sequence ID" value="XM_033722077.1"/>
</dbReference>
<evidence type="ECO:0000313" key="2">
    <source>
        <dbReference type="EMBL" id="KAF2809298.1"/>
    </source>
</evidence>
<reference evidence="2 4" key="1">
    <citation type="journal article" date="2020" name="Stud. Mycol.">
        <title>101 Dothideomycetes genomes: a test case for predicting lifestyles and emergence of pathogens.</title>
        <authorList>
            <person name="Haridas S."/>
            <person name="Albert R."/>
            <person name="Binder M."/>
            <person name="Bloem J."/>
            <person name="Labutti K."/>
            <person name="Salamov A."/>
            <person name="Andreopoulos B."/>
            <person name="Baker S."/>
            <person name="Barry K."/>
            <person name="Bills G."/>
            <person name="Bluhm B."/>
            <person name="Cannon C."/>
            <person name="Castanera R."/>
            <person name="Culley D."/>
            <person name="Daum C."/>
            <person name="Ezra D."/>
            <person name="Gonzalez J."/>
            <person name="Henrissat B."/>
            <person name="Kuo A."/>
            <person name="Liang C."/>
            <person name="Lipzen A."/>
            <person name="Lutzoni F."/>
            <person name="Magnuson J."/>
            <person name="Mondo S."/>
            <person name="Nolan M."/>
            <person name="Ohm R."/>
            <person name="Pangilinan J."/>
            <person name="Park H.-J."/>
            <person name="Ramirez L."/>
            <person name="Alfaro M."/>
            <person name="Sun H."/>
            <person name="Tritt A."/>
            <person name="Yoshinaga Y."/>
            <person name="Zwiers L.-H."/>
            <person name="Turgeon B."/>
            <person name="Goodwin S."/>
            <person name="Spatafora J."/>
            <person name="Crous P."/>
            <person name="Grigoriev I."/>
        </authorList>
    </citation>
    <scope>NUCLEOTIDE SEQUENCE</scope>
    <source>
        <strain evidence="2 4">CBS 304.34</strain>
    </source>
</reference>
<feature type="compositionally biased region" description="Low complexity" evidence="1">
    <location>
        <begin position="1"/>
        <end position="15"/>
    </location>
</feature>
<proteinExistence type="predicted"/>
<keyword evidence="3" id="KW-1185">Reference proteome</keyword>
<reference evidence="4" key="2">
    <citation type="submission" date="2020-04" db="EMBL/GenBank/DDBJ databases">
        <authorList>
            <consortium name="NCBI Genome Project"/>
        </authorList>
    </citation>
    <scope>NUCLEOTIDE SEQUENCE</scope>
    <source>
        <strain evidence="4">CBS 304.34</strain>
    </source>
</reference>
<dbReference type="GeneID" id="54462970"/>
<dbReference type="EMBL" id="MU003701">
    <property type="protein sequence ID" value="KAF2809298.1"/>
    <property type="molecule type" value="Genomic_DNA"/>
</dbReference>
<evidence type="ECO:0000313" key="3">
    <source>
        <dbReference type="Proteomes" id="UP000504636"/>
    </source>
</evidence>
<feature type="region of interest" description="Disordered" evidence="1">
    <location>
        <begin position="116"/>
        <end position="144"/>
    </location>
</feature>
<accession>A0A6A6YL87</accession>
<dbReference type="AlphaFoldDB" id="A0A6A6YL87"/>
<reference evidence="4" key="3">
    <citation type="submission" date="2025-04" db="UniProtKB">
        <authorList>
            <consortium name="RefSeq"/>
        </authorList>
    </citation>
    <scope>IDENTIFICATION</scope>
    <source>
        <strain evidence="4">CBS 304.34</strain>
    </source>
</reference>
<protein>
    <submittedName>
        <fullName evidence="2 4">Uncharacterized protein</fullName>
    </submittedName>
</protein>
<gene>
    <name evidence="2 4" type="ORF">BDZ99DRAFT_476741</name>
</gene>
<evidence type="ECO:0000313" key="4">
    <source>
        <dbReference type="RefSeq" id="XP_033576262.1"/>
    </source>
</evidence>
<organism evidence="2">
    <name type="scientific">Mytilinidion resinicola</name>
    <dbReference type="NCBI Taxonomy" id="574789"/>
    <lineage>
        <taxon>Eukaryota</taxon>
        <taxon>Fungi</taxon>
        <taxon>Dikarya</taxon>
        <taxon>Ascomycota</taxon>
        <taxon>Pezizomycotina</taxon>
        <taxon>Dothideomycetes</taxon>
        <taxon>Pleosporomycetidae</taxon>
        <taxon>Mytilinidiales</taxon>
        <taxon>Mytilinidiaceae</taxon>
        <taxon>Mytilinidion</taxon>
    </lineage>
</organism>
<feature type="region of interest" description="Disordered" evidence="1">
    <location>
        <begin position="1"/>
        <end position="46"/>
    </location>
</feature>
<sequence length="219" mass="23418">MHHSAASRSTTSAAETRPRFFATPAPSRRSEGQHSTHTRPPAHTNRLACRRSSAPCGNATSAASAAQCHGWACSALLWMGAGLTTCFSTGRSTCVRRPRNETRCLRLRDIAQHSRGQELLASPGLRRQSPSGKKPREISDSAPVHAPTFRPRVAVLVVPGKHRQGAVAGKHPLGLASSAAGSAPGSILLAGSWADRECWRDRVCLHRRCGNEARALVKA</sequence>
<name>A0A6A6YL87_9PEZI</name>
<evidence type="ECO:0000256" key="1">
    <source>
        <dbReference type="SAM" id="MobiDB-lite"/>
    </source>
</evidence>